<proteinExistence type="predicted"/>
<dbReference type="AlphaFoldDB" id="A0A356LIR5"/>
<reference evidence="1 2" key="1">
    <citation type="journal article" date="2018" name="Nat. Biotechnol.">
        <title>A standardized bacterial taxonomy based on genome phylogeny substantially revises the tree of life.</title>
        <authorList>
            <person name="Parks D.H."/>
            <person name="Chuvochina M."/>
            <person name="Waite D.W."/>
            <person name="Rinke C."/>
            <person name="Skarshewski A."/>
            <person name="Chaumeil P.A."/>
            <person name="Hugenholtz P."/>
        </authorList>
    </citation>
    <scope>NUCLEOTIDE SEQUENCE [LARGE SCALE GENOMIC DNA]</scope>
    <source>
        <strain evidence="1">UBA10707</strain>
    </source>
</reference>
<accession>A0A356LIR5</accession>
<dbReference type="Proteomes" id="UP000264036">
    <property type="component" value="Unassembled WGS sequence"/>
</dbReference>
<protein>
    <submittedName>
        <fullName evidence="1">Uncharacterized protein</fullName>
    </submittedName>
</protein>
<dbReference type="EMBL" id="DOEK01000032">
    <property type="protein sequence ID" value="HBP30900.1"/>
    <property type="molecule type" value="Genomic_DNA"/>
</dbReference>
<sequence>MRAEIRIEQLLELLTELHNERQALCDQLEGPTATDTDRLVTAVQALTRQLVDAQVQFGRITALKDERSKLFKLEQEQVRIQDRIDGLTNTGRADNEFNKLRFTLRELTVKWMNTLVTQNTSRNVDVDLNLRFTFGGEGFDVYGGSSTKIRFVLAIHAALFEAHLSEPSRPFRFLILDTPKQQELHTADLAEFLKELEKLWESNNAQLLFSSTEYDHPTGPNDVRWLPMYTGPEKPMYLGENTN</sequence>
<gene>
    <name evidence="1" type="ORF">DD666_15965</name>
</gene>
<organism evidence="1 2">
    <name type="scientific">Advenella kashmirensis</name>
    <dbReference type="NCBI Taxonomy" id="310575"/>
    <lineage>
        <taxon>Bacteria</taxon>
        <taxon>Pseudomonadati</taxon>
        <taxon>Pseudomonadota</taxon>
        <taxon>Betaproteobacteria</taxon>
        <taxon>Burkholderiales</taxon>
        <taxon>Alcaligenaceae</taxon>
    </lineage>
</organism>
<comment type="caution">
    <text evidence="1">The sequence shown here is derived from an EMBL/GenBank/DDBJ whole genome shotgun (WGS) entry which is preliminary data.</text>
</comment>
<name>A0A356LIR5_9BURK</name>
<evidence type="ECO:0000313" key="2">
    <source>
        <dbReference type="Proteomes" id="UP000264036"/>
    </source>
</evidence>
<evidence type="ECO:0000313" key="1">
    <source>
        <dbReference type="EMBL" id="HBP30900.1"/>
    </source>
</evidence>